<evidence type="ECO:0000313" key="5">
    <source>
        <dbReference type="EMBL" id="PMD48529.1"/>
    </source>
</evidence>
<keyword evidence="1 2" id="KW-0238">DNA-binding</keyword>
<dbReference type="SUPFAM" id="SSF47095">
    <property type="entry name" value="HMG-box"/>
    <property type="match status" value="2"/>
</dbReference>
<dbReference type="Pfam" id="PF09011">
    <property type="entry name" value="HMG_box_2"/>
    <property type="match status" value="1"/>
</dbReference>
<evidence type="ECO:0000313" key="6">
    <source>
        <dbReference type="Proteomes" id="UP000235786"/>
    </source>
</evidence>
<gene>
    <name evidence="5" type="ORF">L207DRAFT_627248</name>
</gene>
<dbReference type="AlphaFoldDB" id="A0A2J6SCP2"/>
<dbReference type="Gene3D" id="1.10.30.10">
    <property type="entry name" value="High mobility group box domain"/>
    <property type="match status" value="2"/>
</dbReference>
<keyword evidence="2" id="KW-0539">Nucleus</keyword>
<dbReference type="InterPro" id="IPR036910">
    <property type="entry name" value="HMG_box_dom_sf"/>
</dbReference>
<accession>A0A2J6SCP2</accession>
<name>A0A2J6SCP2_HYAVF</name>
<feature type="region of interest" description="Disordered" evidence="3">
    <location>
        <begin position="60"/>
        <end position="89"/>
    </location>
</feature>
<evidence type="ECO:0000256" key="3">
    <source>
        <dbReference type="SAM" id="MobiDB-lite"/>
    </source>
</evidence>
<dbReference type="InterPro" id="IPR050342">
    <property type="entry name" value="HMGB"/>
</dbReference>
<dbReference type="PROSITE" id="PS50118">
    <property type="entry name" value="HMG_BOX_2"/>
    <property type="match status" value="1"/>
</dbReference>
<sequence length="318" mass="35190">MLSTIGRAAIRRVVGRGPQSTNSALRSLWHLQYTGTFHDPNSSSALSKSSSSLGRCYATATKAASKPKATTAKTAKPKKAVAKKAVKKPVKKLAKKKVVKKLKAKPKGRPKKILTPEEAKKAAARQVVKEQKAKALSPPKNLPQTAWTVLASEWAKAHPEGKPSPLIGASAKYKSLSPAELEQYNHVANQNKAANAIAYKQWVESHTPEQIRLANNARTQLRTKDPLHTWKPIHDDRRPKRPSTPMVFFAKERYASGDLKGIPLGDNSRLVSREWAALSPSDRKAYEDLAIADRQRYAQEFKTVFHRDPDFIAKQKAA</sequence>
<evidence type="ECO:0000259" key="4">
    <source>
        <dbReference type="PROSITE" id="PS50118"/>
    </source>
</evidence>
<dbReference type="PANTHER" id="PTHR48112:SF22">
    <property type="entry name" value="MITOCHONDRIAL TRANSCRIPTION FACTOR A, ISOFORM B"/>
    <property type="match status" value="1"/>
</dbReference>
<dbReference type="GO" id="GO:0005634">
    <property type="term" value="C:nucleus"/>
    <property type="evidence" value="ECO:0007669"/>
    <property type="project" value="UniProtKB-UniRule"/>
</dbReference>
<dbReference type="GO" id="GO:0003677">
    <property type="term" value="F:DNA binding"/>
    <property type="evidence" value="ECO:0007669"/>
    <property type="project" value="UniProtKB-UniRule"/>
</dbReference>
<dbReference type="SMART" id="SM00398">
    <property type="entry name" value="HMG"/>
    <property type="match status" value="1"/>
</dbReference>
<feature type="DNA-binding region" description="HMG box" evidence="2">
    <location>
        <begin position="239"/>
        <end position="305"/>
    </location>
</feature>
<protein>
    <recommendedName>
        <fullName evidence="4">HMG box domain-containing protein</fullName>
    </recommendedName>
</protein>
<dbReference type="InterPro" id="IPR009071">
    <property type="entry name" value="HMG_box_dom"/>
</dbReference>
<dbReference type="CDD" id="cd00084">
    <property type="entry name" value="HMG-box_SF"/>
    <property type="match status" value="1"/>
</dbReference>
<evidence type="ECO:0000256" key="2">
    <source>
        <dbReference type="PROSITE-ProRule" id="PRU00267"/>
    </source>
</evidence>
<reference evidence="5 6" key="1">
    <citation type="submission" date="2016-04" db="EMBL/GenBank/DDBJ databases">
        <title>A degradative enzymes factory behind the ericoid mycorrhizal symbiosis.</title>
        <authorList>
            <consortium name="DOE Joint Genome Institute"/>
            <person name="Martino E."/>
            <person name="Morin E."/>
            <person name="Grelet G."/>
            <person name="Kuo A."/>
            <person name="Kohler A."/>
            <person name="Daghino S."/>
            <person name="Barry K."/>
            <person name="Choi C."/>
            <person name="Cichocki N."/>
            <person name="Clum A."/>
            <person name="Copeland A."/>
            <person name="Hainaut M."/>
            <person name="Haridas S."/>
            <person name="Labutti K."/>
            <person name="Lindquist E."/>
            <person name="Lipzen A."/>
            <person name="Khouja H.-R."/>
            <person name="Murat C."/>
            <person name="Ohm R."/>
            <person name="Olson A."/>
            <person name="Spatafora J."/>
            <person name="Veneault-Fourrey C."/>
            <person name="Henrissat B."/>
            <person name="Grigoriev I."/>
            <person name="Martin F."/>
            <person name="Perotto S."/>
        </authorList>
    </citation>
    <scope>NUCLEOTIDE SEQUENCE [LARGE SCALE GENOMIC DNA]</scope>
    <source>
        <strain evidence="5 6">F</strain>
    </source>
</reference>
<feature type="compositionally biased region" description="Low complexity" evidence="3">
    <location>
        <begin position="60"/>
        <end position="74"/>
    </location>
</feature>
<dbReference type="OrthoDB" id="1919336at2759"/>
<dbReference type="PANTHER" id="PTHR48112">
    <property type="entry name" value="HIGH MOBILITY GROUP PROTEIN DSP1"/>
    <property type="match status" value="1"/>
</dbReference>
<dbReference type="Proteomes" id="UP000235786">
    <property type="component" value="Unassembled WGS sequence"/>
</dbReference>
<proteinExistence type="predicted"/>
<keyword evidence="6" id="KW-1185">Reference proteome</keyword>
<organism evidence="5 6">
    <name type="scientific">Hyaloscypha variabilis (strain UAMH 11265 / GT02V1 / F)</name>
    <name type="common">Meliniomyces variabilis</name>
    <dbReference type="NCBI Taxonomy" id="1149755"/>
    <lineage>
        <taxon>Eukaryota</taxon>
        <taxon>Fungi</taxon>
        <taxon>Dikarya</taxon>
        <taxon>Ascomycota</taxon>
        <taxon>Pezizomycotina</taxon>
        <taxon>Leotiomycetes</taxon>
        <taxon>Helotiales</taxon>
        <taxon>Hyaloscyphaceae</taxon>
        <taxon>Hyaloscypha</taxon>
        <taxon>Hyaloscypha variabilis</taxon>
    </lineage>
</organism>
<dbReference type="EMBL" id="KZ613937">
    <property type="protein sequence ID" value="PMD48529.1"/>
    <property type="molecule type" value="Genomic_DNA"/>
</dbReference>
<dbReference type="STRING" id="1149755.A0A2J6SCP2"/>
<feature type="domain" description="HMG box" evidence="4">
    <location>
        <begin position="239"/>
        <end position="305"/>
    </location>
</feature>
<feature type="compositionally biased region" description="Basic residues" evidence="3">
    <location>
        <begin position="75"/>
        <end position="89"/>
    </location>
</feature>
<evidence type="ECO:0000256" key="1">
    <source>
        <dbReference type="ARBA" id="ARBA00023125"/>
    </source>
</evidence>